<protein>
    <submittedName>
        <fullName evidence="1">Uncharacterized protein</fullName>
    </submittedName>
</protein>
<comment type="caution">
    <text evidence="1">The sequence shown here is derived from an EMBL/GenBank/DDBJ whole genome shotgun (WGS) entry which is preliminary data.</text>
</comment>
<sequence>MSKGNLIVQSDILAEKMDSRASKALIEETFKIMQHDEVSKVAKSDPLIITLGNNWMLRNVGNKLMRCYYTSSVMRLAAKFKLELQKIDGGDKDLAQLLSPKSFDNTVLAALKCCNQDDEEDLKSPTNAIKLGYDIKRMASAKLATALKEGDETVRKDAEGFLKLMDMEWGTKVNKLARVTLTERAFNVTRQLPLPEDIKALATYLQNELETLDLMDYTRGNFRRIATLTLARVTLYN</sequence>
<name>A0A210Q128_MIZYE</name>
<proteinExistence type="predicted"/>
<organism evidence="1 2">
    <name type="scientific">Mizuhopecten yessoensis</name>
    <name type="common">Japanese scallop</name>
    <name type="synonym">Patinopecten yessoensis</name>
    <dbReference type="NCBI Taxonomy" id="6573"/>
    <lineage>
        <taxon>Eukaryota</taxon>
        <taxon>Metazoa</taxon>
        <taxon>Spiralia</taxon>
        <taxon>Lophotrochozoa</taxon>
        <taxon>Mollusca</taxon>
        <taxon>Bivalvia</taxon>
        <taxon>Autobranchia</taxon>
        <taxon>Pteriomorphia</taxon>
        <taxon>Pectinida</taxon>
        <taxon>Pectinoidea</taxon>
        <taxon>Pectinidae</taxon>
        <taxon>Mizuhopecten</taxon>
    </lineage>
</organism>
<keyword evidence="2" id="KW-1185">Reference proteome</keyword>
<gene>
    <name evidence="1" type="ORF">KP79_PYT02062</name>
</gene>
<dbReference type="Proteomes" id="UP000242188">
    <property type="component" value="Unassembled WGS sequence"/>
</dbReference>
<dbReference type="AlphaFoldDB" id="A0A210Q128"/>
<dbReference type="PANTHER" id="PTHR33480:SF1">
    <property type="entry name" value="TYR RECOMBINASE DOMAIN-CONTAINING PROTEIN"/>
    <property type="match status" value="1"/>
</dbReference>
<evidence type="ECO:0000313" key="2">
    <source>
        <dbReference type="Proteomes" id="UP000242188"/>
    </source>
</evidence>
<reference evidence="1 2" key="1">
    <citation type="journal article" date="2017" name="Nat. Ecol. Evol.">
        <title>Scallop genome provides insights into evolution of bilaterian karyotype and development.</title>
        <authorList>
            <person name="Wang S."/>
            <person name="Zhang J."/>
            <person name="Jiao W."/>
            <person name="Li J."/>
            <person name="Xun X."/>
            <person name="Sun Y."/>
            <person name="Guo X."/>
            <person name="Huan P."/>
            <person name="Dong B."/>
            <person name="Zhang L."/>
            <person name="Hu X."/>
            <person name="Sun X."/>
            <person name="Wang J."/>
            <person name="Zhao C."/>
            <person name="Wang Y."/>
            <person name="Wang D."/>
            <person name="Huang X."/>
            <person name="Wang R."/>
            <person name="Lv J."/>
            <person name="Li Y."/>
            <person name="Zhang Z."/>
            <person name="Liu B."/>
            <person name="Lu W."/>
            <person name="Hui Y."/>
            <person name="Liang J."/>
            <person name="Zhou Z."/>
            <person name="Hou R."/>
            <person name="Li X."/>
            <person name="Liu Y."/>
            <person name="Li H."/>
            <person name="Ning X."/>
            <person name="Lin Y."/>
            <person name="Zhao L."/>
            <person name="Xing Q."/>
            <person name="Dou J."/>
            <person name="Li Y."/>
            <person name="Mao J."/>
            <person name="Guo H."/>
            <person name="Dou H."/>
            <person name="Li T."/>
            <person name="Mu C."/>
            <person name="Jiang W."/>
            <person name="Fu Q."/>
            <person name="Fu X."/>
            <person name="Miao Y."/>
            <person name="Liu J."/>
            <person name="Yu Q."/>
            <person name="Li R."/>
            <person name="Liao H."/>
            <person name="Li X."/>
            <person name="Kong Y."/>
            <person name="Jiang Z."/>
            <person name="Chourrout D."/>
            <person name="Li R."/>
            <person name="Bao Z."/>
        </authorList>
    </citation>
    <scope>NUCLEOTIDE SEQUENCE [LARGE SCALE GENOMIC DNA]</scope>
    <source>
        <strain evidence="1 2">PY_sf001</strain>
    </source>
</reference>
<dbReference type="OrthoDB" id="6157120at2759"/>
<accession>A0A210Q128</accession>
<evidence type="ECO:0000313" key="1">
    <source>
        <dbReference type="EMBL" id="OWF42436.1"/>
    </source>
</evidence>
<dbReference type="PANTHER" id="PTHR33480">
    <property type="entry name" value="SET DOMAIN-CONTAINING PROTEIN-RELATED"/>
    <property type="match status" value="1"/>
</dbReference>
<dbReference type="EMBL" id="NEDP02005279">
    <property type="protein sequence ID" value="OWF42436.1"/>
    <property type="molecule type" value="Genomic_DNA"/>
</dbReference>